<dbReference type="PaxDb" id="3880-AES75011"/>
<reference evidence="1 3" key="1">
    <citation type="journal article" date="2011" name="Nature">
        <title>The Medicago genome provides insight into the evolution of rhizobial symbioses.</title>
        <authorList>
            <person name="Young N.D."/>
            <person name="Debelle F."/>
            <person name="Oldroyd G.E."/>
            <person name="Geurts R."/>
            <person name="Cannon S.B."/>
            <person name="Udvardi M.K."/>
            <person name="Benedito V.A."/>
            <person name="Mayer K.F."/>
            <person name="Gouzy J."/>
            <person name="Schoof H."/>
            <person name="Van de Peer Y."/>
            <person name="Proost S."/>
            <person name="Cook D.R."/>
            <person name="Meyers B.C."/>
            <person name="Spannagl M."/>
            <person name="Cheung F."/>
            <person name="De Mita S."/>
            <person name="Krishnakumar V."/>
            <person name="Gundlach H."/>
            <person name="Zhou S."/>
            <person name="Mudge J."/>
            <person name="Bharti A.K."/>
            <person name="Murray J.D."/>
            <person name="Naoumkina M.A."/>
            <person name="Rosen B."/>
            <person name="Silverstein K.A."/>
            <person name="Tang H."/>
            <person name="Rombauts S."/>
            <person name="Zhao P.X."/>
            <person name="Zhou P."/>
            <person name="Barbe V."/>
            <person name="Bardou P."/>
            <person name="Bechner M."/>
            <person name="Bellec A."/>
            <person name="Berger A."/>
            <person name="Berges H."/>
            <person name="Bidwell S."/>
            <person name="Bisseling T."/>
            <person name="Choisne N."/>
            <person name="Couloux A."/>
            <person name="Denny R."/>
            <person name="Deshpande S."/>
            <person name="Dai X."/>
            <person name="Doyle J.J."/>
            <person name="Dudez A.M."/>
            <person name="Farmer A.D."/>
            <person name="Fouteau S."/>
            <person name="Franken C."/>
            <person name="Gibelin C."/>
            <person name="Gish J."/>
            <person name="Goldstein S."/>
            <person name="Gonzalez A.J."/>
            <person name="Green P.J."/>
            <person name="Hallab A."/>
            <person name="Hartog M."/>
            <person name="Hua A."/>
            <person name="Humphray S.J."/>
            <person name="Jeong D.H."/>
            <person name="Jing Y."/>
            <person name="Jocker A."/>
            <person name="Kenton S.M."/>
            <person name="Kim D.J."/>
            <person name="Klee K."/>
            <person name="Lai H."/>
            <person name="Lang C."/>
            <person name="Lin S."/>
            <person name="Macmil S.L."/>
            <person name="Magdelenat G."/>
            <person name="Matthews L."/>
            <person name="McCorrison J."/>
            <person name="Monaghan E.L."/>
            <person name="Mun J.H."/>
            <person name="Najar F.Z."/>
            <person name="Nicholson C."/>
            <person name="Noirot C."/>
            <person name="O'Bleness M."/>
            <person name="Paule C.R."/>
            <person name="Poulain J."/>
            <person name="Prion F."/>
            <person name="Qin B."/>
            <person name="Qu C."/>
            <person name="Retzel E.F."/>
            <person name="Riddle C."/>
            <person name="Sallet E."/>
            <person name="Samain S."/>
            <person name="Samson N."/>
            <person name="Sanders I."/>
            <person name="Saurat O."/>
            <person name="Scarpelli C."/>
            <person name="Schiex T."/>
            <person name="Segurens B."/>
            <person name="Severin A.J."/>
            <person name="Sherrier D.J."/>
            <person name="Shi R."/>
            <person name="Sims S."/>
            <person name="Singer S.R."/>
            <person name="Sinharoy S."/>
            <person name="Sterck L."/>
            <person name="Viollet A."/>
            <person name="Wang B.B."/>
            <person name="Wang K."/>
            <person name="Wang M."/>
            <person name="Wang X."/>
            <person name="Warfsmann J."/>
            <person name="Weissenbach J."/>
            <person name="White D.D."/>
            <person name="White J.D."/>
            <person name="Wiley G.B."/>
            <person name="Wincker P."/>
            <person name="Xing Y."/>
            <person name="Yang L."/>
            <person name="Yao Z."/>
            <person name="Ying F."/>
            <person name="Zhai J."/>
            <person name="Zhou L."/>
            <person name="Zuber A."/>
            <person name="Denarie J."/>
            <person name="Dixon R.A."/>
            <person name="May G.D."/>
            <person name="Schwartz D.C."/>
            <person name="Rogers J."/>
            <person name="Quetier F."/>
            <person name="Town C.D."/>
            <person name="Roe B.A."/>
        </authorList>
    </citation>
    <scope>NUCLEOTIDE SEQUENCE [LARGE SCALE GENOMIC DNA]</scope>
    <source>
        <strain evidence="1">A17</strain>
        <strain evidence="2 3">cv. Jemalong A17</strain>
    </source>
</reference>
<dbReference type="EnsemblPlants" id="AES75011">
    <property type="protein sequence ID" value="AES75011"/>
    <property type="gene ID" value="MTR_6g022030"/>
</dbReference>
<dbReference type="Proteomes" id="UP000002051">
    <property type="component" value="Chromosome 6"/>
</dbReference>
<protein>
    <submittedName>
        <fullName evidence="1 2">Uncharacterized protein</fullName>
    </submittedName>
</protein>
<evidence type="ECO:0000313" key="1">
    <source>
        <dbReference type="EMBL" id="AES75011.1"/>
    </source>
</evidence>
<gene>
    <name evidence="1" type="ordered locus">MTR_6g022030</name>
</gene>
<evidence type="ECO:0000313" key="3">
    <source>
        <dbReference type="Proteomes" id="UP000002051"/>
    </source>
</evidence>
<name>G7KN79_MEDTR</name>
<reference evidence="1 3" key="2">
    <citation type="journal article" date="2014" name="BMC Genomics">
        <title>An improved genome release (version Mt4.0) for the model legume Medicago truncatula.</title>
        <authorList>
            <person name="Tang H."/>
            <person name="Krishnakumar V."/>
            <person name="Bidwell S."/>
            <person name="Rosen B."/>
            <person name="Chan A."/>
            <person name="Zhou S."/>
            <person name="Gentzbittel L."/>
            <person name="Childs K.L."/>
            <person name="Yandell M."/>
            <person name="Gundlach H."/>
            <person name="Mayer K.F."/>
            <person name="Schwartz D.C."/>
            <person name="Town C.D."/>
        </authorList>
    </citation>
    <scope>GENOME REANNOTATION</scope>
    <source>
        <strain evidence="2 3">cv. Jemalong A17</strain>
    </source>
</reference>
<sequence>MFINEDNLHLTSWFCAVVLGPTMISKKISELLQDLLDHLLSGFRYQITHHLCLRTKLIYVYEPSPIVLVVMGCVKSLTSDRR</sequence>
<organism evidence="1 3">
    <name type="scientific">Medicago truncatula</name>
    <name type="common">Barrel medic</name>
    <name type="synonym">Medicago tribuloides</name>
    <dbReference type="NCBI Taxonomy" id="3880"/>
    <lineage>
        <taxon>Eukaryota</taxon>
        <taxon>Viridiplantae</taxon>
        <taxon>Streptophyta</taxon>
        <taxon>Embryophyta</taxon>
        <taxon>Tracheophyta</taxon>
        <taxon>Spermatophyta</taxon>
        <taxon>Magnoliopsida</taxon>
        <taxon>eudicotyledons</taxon>
        <taxon>Gunneridae</taxon>
        <taxon>Pentapetalae</taxon>
        <taxon>rosids</taxon>
        <taxon>fabids</taxon>
        <taxon>Fabales</taxon>
        <taxon>Fabaceae</taxon>
        <taxon>Papilionoideae</taxon>
        <taxon>50 kb inversion clade</taxon>
        <taxon>NPAAA clade</taxon>
        <taxon>Hologalegina</taxon>
        <taxon>IRL clade</taxon>
        <taxon>Trifolieae</taxon>
        <taxon>Medicago</taxon>
    </lineage>
</organism>
<dbReference type="HOGENOM" id="CLU_2561802_0_0_1"/>
<dbReference type="AlphaFoldDB" id="G7KN79"/>
<reference evidence="2" key="3">
    <citation type="submission" date="2015-04" db="UniProtKB">
        <authorList>
            <consortium name="EnsemblPlants"/>
        </authorList>
    </citation>
    <scope>IDENTIFICATION</scope>
    <source>
        <strain evidence="2">cv. Jemalong A17</strain>
    </source>
</reference>
<evidence type="ECO:0000313" key="2">
    <source>
        <dbReference type="EnsemblPlants" id="AES75011"/>
    </source>
</evidence>
<accession>G7KN79</accession>
<keyword evidence="3" id="KW-1185">Reference proteome</keyword>
<proteinExistence type="predicted"/>
<dbReference type="EMBL" id="CM001222">
    <property type="protein sequence ID" value="AES75011.1"/>
    <property type="molecule type" value="Genomic_DNA"/>
</dbReference>